<dbReference type="OrthoDB" id="3631755at2"/>
<dbReference type="Proteomes" id="UP000440096">
    <property type="component" value="Unassembled WGS sequence"/>
</dbReference>
<dbReference type="RefSeq" id="WP_154756119.1">
    <property type="nucleotide sequence ID" value="NZ_WMBA01000008.1"/>
</dbReference>
<name>A0A6N7Z238_9PSEU</name>
<keyword evidence="2" id="KW-1185">Reference proteome</keyword>
<protein>
    <submittedName>
        <fullName evidence="1">Uncharacterized protein</fullName>
    </submittedName>
</protein>
<dbReference type="EMBL" id="WMBA01000008">
    <property type="protein sequence ID" value="MTD53880.1"/>
    <property type="molecule type" value="Genomic_DNA"/>
</dbReference>
<comment type="caution">
    <text evidence="1">The sequence shown here is derived from an EMBL/GenBank/DDBJ whole genome shotgun (WGS) entry which is preliminary data.</text>
</comment>
<reference evidence="1 2" key="1">
    <citation type="submission" date="2019-11" db="EMBL/GenBank/DDBJ databases">
        <title>Draft genome of Amycolatopsis RM579.</title>
        <authorList>
            <person name="Duangmal K."/>
            <person name="Mingma R."/>
        </authorList>
    </citation>
    <scope>NUCLEOTIDE SEQUENCE [LARGE SCALE GENOMIC DNA]</scope>
    <source>
        <strain evidence="1 2">RM579</strain>
    </source>
</reference>
<evidence type="ECO:0000313" key="1">
    <source>
        <dbReference type="EMBL" id="MTD53880.1"/>
    </source>
</evidence>
<proteinExistence type="predicted"/>
<organism evidence="1 2">
    <name type="scientific">Amycolatopsis pithecellobii</name>
    <dbReference type="NCBI Taxonomy" id="664692"/>
    <lineage>
        <taxon>Bacteria</taxon>
        <taxon>Bacillati</taxon>
        <taxon>Actinomycetota</taxon>
        <taxon>Actinomycetes</taxon>
        <taxon>Pseudonocardiales</taxon>
        <taxon>Pseudonocardiaceae</taxon>
        <taxon>Amycolatopsis</taxon>
    </lineage>
</organism>
<dbReference type="AlphaFoldDB" id="A0A6N7Z238"/>
<sequence length="61" mass="6879">MAQHQVDRALDAVDDAMRQLKNAMRGIPARREGFKDRHDRMAKSVARLTVTLSDSRAAITE</sequence>
<evidence type="ECO:0000313" key="2">
    <source>
        <dbReference type="Proteomes" id="UP000440096"/>
    </source>
</evidence>
<gene>
    <name evidence="1" type="ORF">GKO32_07790</name>
</gene>
<accession>A0A6N7Z238</accession>